<sequence>MDYAKNPSDSSSPETQSTISGHNSKEQSPSDNDSSLRNLEKNPLESTEEVVTDVRKAKGVSTWKWVLTLITVYVTGALYGLDTTVAADVQGTVLEQFGEPEKLAWIGVGFPLGSVAVILSMGKAYGIFDVKWLFFATAVMFEVGSAICGAAPNMNALIIGRVIAGAGGAGIYLGGLNILSLLSSPRERPLYIAGTGVSWGVGTILGPIIGGAFAESSATWRWKAFYINLVIFAVTCPVYIFAIPSLDPQPTLKLFQRLAAVDWLGTVLNAAIYAVWVLALTFGGAEWAWDDGRTIACFVTCGVLIILFGLQQRFKIFTTKAQRIFPAGFLESRSLVLQHFATACTTTTIFAPVYYIPLFFQFTRDDGAISAAVRLLPFICVTIFCIMFNGTLMPKFGYYQPWYIFGGIMITIGGALMFTVDSTTATSKVYGYSVILAIGTGVANQAAYSVTPVKVAMDPRFGPQMIPDAIGFINMAQIGAAVHALAISGTVFQNLAFQYLQSALAGYGYTDAQLHGAIAGTQSQLLAQATDAVRALALEAIVKAMSRVYILVIVAGGVLLLSSLGMKTEKLFMEMSAGGA</sequence>
<comment type="subcellular location">
    <subcellularLocation>
        <location evidence="1">Membrane</location>
        <topology evidence="1">Multi-pass membrane protein</topology>
    </subcellularLocation>
</comment>
<evidence type="ECO:0000256" key="3">
    <source>
        <dbReference type="ARBA" id="ARBA00022448"/>
    </source>
</evidence>
<evidence type="ECO:0000256" key="1">
    <source>
        <dbReference type="ARBA" id="ARBA00004141"/>
    </source>
</evidence>
<evidence type="ECO:0000256" key="5">
    <source>
        <dbReference type="ARBA" id="ARBA00022989"/>
    </source>
</evidence>
<dbReference type="FunFam" id="1.20.1250.20:FF:000429">
    <property type="entry name" value="MFS drug efflux transporter, putative"/>
    <property type="match status" value="1"/>
</dbReference>
<name>A0A8G0LJD4_9HYPO</name>
<proteinExistence type="inferred from homology"/>
<evidence type="ECO:0000256" key="8">
    <source>
        <dbReference type="SAM" id="Phobius"/>
    </source>
</evidence>
<dbReference type="SUPFAM" id="SSF103473">
    <property type="entry name" value="MFS general substrate transporter"/>
    <property type="match status" value="1"/>
</dbReference>
<feature type="domain" description="Major facilitator superfamily (MFS) profile" evidence="9">
    <location>
        <begin position="68"/>
        <end position="558"/>
    </location>
</feature>
<comment type="similarity">
    <text evidence="2">Belongs to the major facilitator superfamily. TCR/Tet family.</text>
</comment>
<feature type="transmembrane region" description="Helical" evidence="8">
    <location>
        <begin position="158"/>
        <end position="179"/>
    </location>
</feature>
<dbReference type="AlphaFoldDB" id="A0A8G0LJD4"/>
<feature type="transmembrane region" description="Helical" evidence="8">
    <location>
        <begin position="402"/>
        <end position="420"/>
    </location>
</feature>
<feature type="region of interest" description="Disordered" evidence="7">
    <location>
        <begin position="1"/>
        <end position="44"/>
    </location>
</feature>
<feature type="transmembrane region" description="Helical" evidence="8">
    <location>
        <begin position="335"/>
        <end position="356"/>
    </location>
</feature>
<reference evidence="10 11" key="1">
    <citation type="journal article" date="2021" name="BMC Genomics">
        <title>Telomere-to-telomere genome assembly of asparaginase-producing Trichoderma simmonsii.</title>
        <authorList>
            <person name="Chung D."/>
            <person name="Kwon Y.M."/>
            <person name="Yang Y."/>
        </authorList>
    </citation>
    <scope>NUCLEOTIDE SEQUENCE [LARGE SCALE GENOMIC DNA]</scope>
    <source>
        <strain evidence="10 11">GH-Sj1</strain>
    </source>
</reference>
<accession>A0A8G0LJD4</accession>
<feature type="compositionally biased region" description="Polar residues" evidence="7">
    <location>
        <begin position="7"/>
        <end position="37"/>
    </location>
</feature>
<feature type="transmembrane region" description="Helical" evidence="8">
    <location>
        <begin position="191"/>
        <end position="213"/>
    </location>
</feature>
<dbReference type="GO" id="GO:0005886">
    <property type="term" value="C:plasma membrane"/>
    <property type="evidence" value="ECO:0007669"/>
    <property type="project" value="TreeGrafter"/>
</dbReference>
<keyword evidence="11" id="KW-1185">Reference proteome</keyword>
<dbReference type="InterPro" id="IPR036259">
    <property type="entry name" value="MFS_trans_sf"/>
</dbReference>
<feature type="transmembrane region" description="Helical" evidence="8">
    <location>
        <begin position="368"/>
        <end position="390"/>
    </location>
</feature>
<feature type="transmembrane region" description="Helical" evidence="8">
    <location>
        <begin position="548"/>
        <end position="566"/>
    </location>
</feature>
<feature type="transmembrane region" description="Helical" evidence="8">
    <location>
        <begin position="432"/>
        <end position="451"/>
    </location>
</feature>
<feature type="transmembrane region" description="Helical" evidence="8">
    <location>
        <begin position="132"/>
        <end position="152"/>
    </location>
</feature>
<dbReference type="Proteomes" id="UP000826661">
    <property type="component" value="Chromosome V"/>
</dbReference>
<evidence type="ECO:0000256" key="2">
    <source>
        <dbReference type="ARBA" id="ARBA00007520"/>
    </source>
</evidence>
<dbReference type="PROSITE" id="PS50850">
    <property type="entry name" value="MFS"/>
    <property type="match status" value="1"/>
</dbReference>
<keyword evidence="3" id="KW-0813">Transport</keyword>
<evidence type="ECO:0000313" key="11">
    <source>
        <dbReference type="Proteomes" id="UP000826661"/>
    </source>
</evidence>
<feature type="transmembrane region" description="Helical" evidence="8">
    <location>
        <begin position="258"/>
        <end position="280"/>
    </location>
</feature>
<evidence type="ECO:0000259" key="9">
    <source>
        <dbReference type="PROSITE" id="PS50850"/>
    </source>
</evidence>
<evidence type="ECO:0000256" key="6">
    <source>
        <dbReference type="ARBA" id="ARBA00023136"/>
    </source>
</evidence>
<keyword evidence="5 8" id="KW-1133">Transmembrane helix</keyword>
<gene>
    <name evidence="10" type="ORF">H0G86_010089</name>
</gene>
<feature type="transmembrane region" description="Helical" evidence="8">
    <location>
        <begin position="292"/>
        <end position="314"/>
    </location>
</feature>
<dbReference type="PANTHER" id="PTHR23501:SF12">
    <property type="entry name" value="MAJOR FACILITATOR SUPERFAMILY (MFS) PROFILE DOMAIN-CONTAINING PROTEIN-RELATED"/>
    <property type="match status" value="1"/>
</dbReference>
<protein>
    <submittedName>
        <fullName evidence="10">MFS domain-containing protein</fullName>
    </submittedName>
</protein>
<keyword evidence="4 8" id="KW-0812">Transmembrane</keyword>
<evidence type="ECO:0000256" key="4">
    <source>
        <dbReference type="ARBA" id="ARBA00022692"/>
    </source>
</evidence>
<dbReference type="InterPro" id="IPR011701">
    <property type="entry name" value="MFS"/>
</dbReference>
<feature type="transmembrane region" description="Helical" evidence="8">
    <location>
        <begin position="65"/>
        <end position="82"/>
    </location>
</feature>
<dbReference type="GO" id="GO:0022857">
    <property type="term" value="F:transmembrane transporter activity"/>
    <property type="evidence" value="ECO:0007669"/>
    <property type="project" value="InterPro"/>
</dbReference>
<dbReference type="InterPro" id="IPR020846">
    <property type="entry name" value="MFS_dom"/>
</dbReference>
<evidence type="ECO:0000256" key="7">
    <source>
        <dbReference type="SAM" id="MobiDB-lite"/>
    </source>
</evidence>
<dbReference type="EMBL" id="CP075868">
    <property type="protein sequence ID" value="QYT03122.1"/>
    <property type="molecule type" value="Genomic_DNA"/>
</dbReference>
<dbReference type="Gene3D" id="1.20.1250.20">
    <property type="entry name" value="MFS general substrate transporter like domains"/>
    <property type="match status" value="1"/>
</dbReference>
<dbReference type="Pfam" id="PF07690">
    <property type="entry name" value="MFS_1"/>
    <property type="match status" value="1"/>
</dbReference>
<feature type="transmembrane region" description="Helical" evidence="8">
    <location>
        <begin position="225"/>
        <end position="246"/>
    </location>
</feature>
<feature type="transmembrane region" description="Helical" evidence="8">
    <location>
        <begin position="472"/>
        <end position="492"/>
    </location>
</feature>
<evidence type="ECO:0000313" key="10">
    <source>
        <dbReference type="EMBL" id="QYT03122.1"/>
    </source>
</evidence>
<keyword evidence="6 8" id="KW-0472">Membrane</keyword>
<organism evidence="10 11">
    <name type="scientific">Trichoderma simmonsii</name>
    <dbReference type="NCBI Taxonomy" id="1491479"/>
    <lineage>
        <taxon>Eukaryota</taxon>
        <taxon>Fungi</taxon>
        <taxon>Dikarya</taxon>
        <taxon>Ascomycota</taxon>
        <taxon>Pezizomycotina</taxon>
        <taxon>Sordariomycetes</taxon>
        <taxon>Hypocreomycetidae</taxon>
        <taxon>Hypocreales</taxon>
        <taxon>Hypocreaceae</taxon>
        <taxon>Trichoderma</taxon>
    </lineage>
</organism>
<dbReference type="PANTHER" id="PTHR23501">
    <property type="entry name" value="MAJOR FACILITATOR SUPERFAMILY"/>
    <property type="match status" value="1"/>
</dbReference>